<dbReference type="OrthoDB" id="9775268at2"/>
<keyword evidence="10" id="KW-1185">Reference proteome</keyword>
<dbReference type="PANTHER" id="PTHR23513">
    <property type="entry name" value="INTEGRAL MEMBRANE EFFLUX PROTEIN-RELATED"/>
    <property type="match status" value="1"/>
</dbReference>
<name>A0A5R9QM43_9PSED</name>
<organism evidence="9 10">
    <name type="scientific">Pseudomonas nicosulfuronedens</name>
    <dbReference type="NCBI Taxonomy" id="2571105"/>
    <lineage>
        <taxon>Bacteria</taxon>
        <taxon>Pseudomonadati</taxon>
        <taxon>Pseudomonadota</taxon>
        <taxon>Gammaproteobacteria</taxon>
        <taxon>Pseudomonadales</taxon>
        <taxon>Pseudomonadaceae</taxon>
        <taxon>Pseudomonas</taxon>
    </lineage>
</organism>
<feature type="transmembrane region" description="Helical" evidence="7">
    <location>
        <begin position="351"/>
        <end position="373"/>
    </location>
</feature>
<evidence type="ECO:0000256" key="5">
    <source>
        <dbReference type="ARBA" id="ARBA00022989"/>
    </source>
</evidence>
<evidence type="ECO:0000256" key="1">
    <source>
        <dbReference type="ARBA" id="ARBA00004651"/>
    </source>
</evidence>
<accession>A0A5R9QM43</accession>
<comment type="caution">
    <text evidence="9">The sequence shown here is derived from an EMBL/GenBank/DDBJ whole genome shotgun (WGS) entry which is preliminary data.</text>
</comment>
<feature type="transmembrane region" description="Helical" evidence="7">
    <location>
        <begin position="56"/>
        <end position="78"/>
    </location>
</feature>
<keyword evidence="5 7" id="KW-1133">Transmembrane helix</keyword>
<dbReference type="PANTHER" id="PTHR23513:SF11">
    <property type="entry name" value="STAPHYLOFERRIN A TRANSPORTER"/>
    <property type="match status" value="1"/>
</dbReference>
<reference evidence="9 10" key="1">
    <citation type="submission" date="2019-04" db="EMBL/GenBank/DDBJ databases">
        <authorList>
            <person name="Li M."/>
        </authorList>
    </citation>
    <scope>NUCLEOTIDE SEQUENCE [LARGE SCALE GENOMIC DNA]</scope>
    <source>
        <strain evidence="9 10">LAM1902</strain>
    </source>
</reference>
<dbReference type="EMBL" id="SWDV01000048">
    <property type="protein sequence ID" value="TLX70636.1"/>
    <property type="molecule type" value="Genomic_DNA"/>
</dbReference>
<feature type="transmembrane region" description="Helical" evidence="7">
    <location>
        <begin position="170"/>
        <end position="203"/>
    </location>
</feature>
<dbReference type="InterPro" id="IPR036259">
    <property type="entry name" value="MFS_trans_sf"/>
</dbReference>
<feature type="transmembrane region" description="Helical" evidence="7">
    <location>
        <begin position="144"/>
        <end position="164"/>
    </location>
</feature>
<evidence type="ECO:0000256" key="4">
    <source>
        <dbReference type="ARBA" id="ARBA00022692"/>
    </source>
</evidence>
<evidence type="ECO:0000313" key="9">
    <source>
        <dbReference type="EMBL" id="TLX70636.1"/>
    </source>
</evidence>
<evidence type="ECO:0000313" key="10">
    <source>
        <dbReference type="Proteomes" id="UP000306635"/>
    </source>
</evidence>
<dbReference type="AlphaFoldDB" id="A0A5R9QM43"/>
<feature type="transmembrane region" description="Helical" evidence="7">
    <location>
        <begin position="379"/>
        <end position="397"/>
    </location>
</feature>
<evidence type="ECO:0000259" key="8">
    <source>
        <dbReference type="PROSITE" id="PS50850"/>
    </source>
</evidence>
<feature type="transmembrane region" description="Helical" evidence="7">
    <location>
        <begin position="27"/>
        <end position="50"/>
    </location>
</feature>
<dbReference type="Proteomes" id="UP000306635">
    <property type="component" value="Unassembled WGS sequence"/>
</dbReference>
<evidence type="ECO:0000256" key="6">
    <source>
        <dbReference type="ARBA" id="ARBA00023136"/>
    </source>
</evidence>
<feature type="transmembrane region" description="Helical" evidence="7">
    <location>
        <begin position="90"/>
        <end position="108"/>
    </location>
</feature>
<proteinExistence type="predicted"/>
<dbReference type="Pfam" id="PF05977">
    <property type="entry name" value="MFS_3"/>
    <property type="match status" value="1"/>
</dbReference>
<keyword evidence="2" id="KW-0813">Transport</keyword>
<dbReference type="CDD" id="cd06173">
    <property type="entry name" value="MFS_MefA_like"/>
    <property type="match status" value="1"/>
</dbReference>
<keyword evidence="6 7" id="KW-0472">Membrane</keyword>
<feature type="transmembrane region" description="Helical" evidence="7">
    <location>
        <begin position="237"/>
        <end position="258"/>
    </location>
</feature>
<dbReference type="InterPro" id="IPR010290">
    <property type="entry name" value="TM_effector"/>
</dbReference>
<sequence>MPSGGQTTLTREPPTSLPPLGYPLFRAVWCAALTANICVWMQNVAAAWLMVKFDPAPLMVALVQTAIALPAFLFGLPAGVYADLLDRRRMLILTHAFMLAATLALYLMQLSSLLGPWSLLTLTFLLGTGSAISVPAWQASTSDAVPRAALGAAINLNGIAYNAARAVGPALAGAVIAASGINWVFALNIVLLLLVLFIFVFLYRPATLSPPTPEPLLAAMRGGIRYVRHARQLHGQLFRTLTFISCASGLWALLPLVAHNGYGLLLGSLGAGAVLGGLLLNRLRPRIRSYAHLATAANLIFVAAMLTAAWAPNVHLISPSLVLGGAAWISFNSTTSAAFQTTLPAWVRARALAIFMLSFQGSMAVGGILWGAVANRLGVSWTLTLSAGLILLGLLVTRRYPLRMGNEAEVTPSAHWGELPLAQEPDALEGPVAVQIIYQVANEYRDAFCRDIHDLGRTRRRDGASHWLLYRDLSHPDQFSERFIVASWGEYLRQRGRSTLADRDQENDLRRFLQPGTSPTISHFLVVAPLTATP</sequence>
<keyword evidence="4 7" id="KW-0812">Transmembrane</keyword>
<gene>
    <name evidence="9" type="ORF">FAS41_27390</name>
</gene>
<feature type="transmembrane region" description="Helical" evidence="7">
    <location>
        <begin position="114"/>
        <end position="137"/>
    </location>
</feature>
<protein>
    <submittedName>
        <fullName evidence="9">MFS transporter</fullName>
    </submittedName>
</protein>
<dbReference type="SUPFAM" id="SSF103473">
    <property type="entry name" value="MFS general substrate transporter"/>
    <property type="match status" value="1"/>
</dbReference>
<dbReference type="GO" id="GO:0005886">
    <property type="term" value="C:plasma membrane"/>
    <property type="evidence" value="ECO:0007669"/>
    <property type="project" value="UniProtKB-SubCell"/>
</dbReference>
<feature type="transmembrane region" description="Helical" evidence="7">
    <location>
        <begin position="317"/>
        <end position="339"/>
    </location>
</feature>
<feature type="domain" description="Major facilitator superfamily (MFS) profile" evidence="8">
    <location>
        <begin position="24"/>
        <end position="405"/>
    </location>
</feature>
<dbReference type="Gene3D" id="1.20.1250.20">
    <property type="entry name" value="MFS general substrate transporter like domains"/>
    <property type="match status" value="1"/>
</dbReference>
<feature type="transmembrane region" description="Helical" evidence="7">
    <location>
        <begin position="290"/>
        <end position="311"/>
    </location>
</feature>
<keyword evidence="3" id="KW-1003">Cell membrane</keyword>
<dbReference type="InterPro" id="IPR020846">
    <property type="entry name" value="MFS_dom"/>
</dbReference>
<feature type="transmembrane region" description="Helical" evidence="7">
    <location>
        <begin position="264"/>
        <end position="283"/>
    </location>
</feature>
<comment type="subcellular location">
    <subcellularLocation>
        <location evidence="1">Cell membrane</location>
        <topology evidence="1">Multi-pass membrane protein</topology>
    </subcellularLocation>
</comment>
<dbReference type="GO" id="GO:0022857">
    <property type="term" value="F:transmembrane transporter activity"/>
    <property type="evidence" value="ECO:0007669"/>
    <property type="project" value="InterPro"/>
</dbReference>
<evidence type="ECO:0000256" key="3">
    <source>
        <dbReference type="ARBA" id="ARBA00022475"/>
    </source>
</evidence>
<evidence type="ECO:0000256" key="2">
    <source>
        <dbReference type="ARBA" id="ARBA00022448"/>
    </source>
</evidence>
<evidence type="ECO:0000256" key="7">
    <source>
        <dbReference type="SAM" id="Phobius"/>
    </source>
</evidence>
<dbReference type="PROSITE" id="PS50850">
    <property type="entry name" value="MFS"/>
    <property type="match status" value="1"/>
</dbReference>